<proteinExistence type="predicted"/>
<dbReference type="Proteomes" id="UP001237642">
    <property type="component" value="Unassembled WGS sequence"/>
</dbReference>
<evidence type="ECO:0000313" key="2">
    <source>
        <dbReference type="EMBL" id="KAK1356487.1"/>
    </source>
</evidence>
<dbReference type="InterPro" id="IPR057228">
    <property type="entry name" value="DUF7906"/>
</dbReference>
<comment type="caution">
    <text evidence="2">The sequence shown here is derived from an EMBL/GenBank/DDBJ whole genome shotgun (WGS) entry which is preliminary data.</text>
</comment>
<reference evidence="2" key="1">
    <citation type="submission" date="2023-02" db="EMBL/GenBank/DDBJ databases">
        <title>Genome of toxic invasive species Heracleum sosnowskyi carries increased number of genes despite the absence of recent whole-genome duplications.</title>
        <authorList>
            <person name="Schelkunov M."/>
            <person name="Shtratnikova V."/>
            <person name="Makarenko M."/>
            <person name="Klepikova A."/>
            <person name="Omelchenko D."/>
            <person name="Novikova G."/>
            <person name="Obukhova E."/>
            <person name="Bogdanov V."/>
            <person name="Penin A."/>
            <person name="Logacheva M."/>
        </authorList>
    </citation>
    <scope>NUCLEOTIDE SEQUENCE</scope>
    <source>
        <strain evidence="2">Hsosn_3</strain>
        <tissue evidence="2">Leaf</tissue>
    </source>
</reference>
<dbReference type="AlphaFoldDB" id="A0AAD8GYP1"/>
<dbReference type="PANTHER" id="PTHR31515">
    <property type="entry name" value="TRANSMEMBRANE PROTEIN-RELATED"/>
    <property type="match status" value="1"/>
</dbReference>
<protein>
    <recommendedName>
        <fullName evidence="1">DUF7906 domain-containing protein</fullName>
    </recommendedName>
</protein>
<sequence length="119" mass="13646">MKVDRTAEEMNRTAPSAIFIVNFDKVMMDPYNKDIDLDSLMYGKINQLTEKEMKKQEGDYIYQYRYNGGGSSQIWLGSGSHYCVVLSIFSIVSQRTQDPRESGPVILWWEGGPFYTLVG</sequence>
<evidence type="ECO:0000313" key="3">
    <source>
        <dbReference type="Proteomes" id="UP001237642"/>
    </source>
</evidence>
<feature type="domain" description="DUF7906" evidence="1">
    <location>
        <begin position="7"/>
        <end position="84"/>
    </location>
</feature>
<keyword evidence="3" id="KW-1185">Reference proteome</keyword>
<evidence type="ECO:0000259" key="1">
    <source>
        <dbReference type="Pfam" id="PF25483"/>
    </source>
</evidence>
<dbReference type="PANTHER" id="PTHR31515:SF0">
    <property type="entry name" value="TRANSMEMBRANE PROTEIN"/>
    <property type="match status" value="1"/>
</dbReference>
<accession>A0AAD8GYP1</accession>
<organism evidence="2 3">
    <name type="scientific">Heracleum sosnowskyi</name>
    <dbReference type="NCBI Taxonomy" id="360622"/>
    <lineage>
        <taxon>Eukaryota</taxon>
        <taxon>Viridiplantae</taxon>
        <taxon>Streptophyta</taxon>
        <taxon>Embryophyta</taxon>
        <taxon>Tracheophyta</taxon>
        <taxon>Spermatophyta</taxon>
        <taxon>Magnoliopsida</taxon>
        <taxon>eudicotyledons</taxon>
        <taxon>Gunneridae</taxon>
        <taxon>Pentapetalae</taxon>
        <taxon>asterids</taxon>
        <taxon>campanulids</taxon>
        <taxon>Apiales</taxon>
        <taxon>Apiaceae</taxon>
        <taxon>Apioideae</taxon>
        <taxon>apioid superclade</taxon>
        <taxon>Tordylieae</taxon>
        <taxon>Tordyliinae</taxon>
        <taxon>Heracleum</taxon>
    </lineage>
</organism>
<gene>
    <name evidence="2" type="ORF">POM88_049743</name>
</gene>
<dbReference type="Pfam" id="PF25483">
    <property type="entry name" value="DUF7906"/>
    <property type="match status" value="1"/>
</dbReference>
<dbReference type="EMBL" id="JAUIZM010000011">
    <property type="protein sequence ID" value="KAK1356487.1"/>
    <property type="molecule type" value="Genomic_DNA"/>
</dbReference>
<name>A0AAD8GYP1_9APIA</name>
<reference evidence="2" key="2">
    <citation type="submission" date="2023-05" db="EMBL/GenBank/DDBJ databases">
        <authorList>
            <person name="Schelkunov M.I."/>
        </authorList>
    </citation>
    <scope>NUCLEOTIDE SEQUENCE</scope>
    <source>
        <strain evidence="2">Hsosn_3</strain>
        <tissue evidence="2">Leaf</tissue>
    </source>
</reference>